<name>A0A917MDB7_9FLAO</name>
<dbReference type="Proteomes" id="UP000633278">
    <property type="component" value="Unassembled WGS sequence"/>
</dbReference>
<dbReference type="Pfam" id="PF00534">
    <property type="entry name" value="Glycos_transf_1"/>
    <property type="match status" value="1"/>
</dbReference>
<dbReference type="AlphaFoldDB" id="A0A917MDB7"/>
<reference evidence="3" key="1">
    <citation type="journal article" date="2014" name="Int. J. Syst. Evol. Microbiol.">
        <title>Complete genome sequence of Corynebacterium casei LMG S-19264T (=DSM 44701T), isolated from a smear-ripened cheese.</title>
        <authorList>
            <consortium name="US DOE Joint Genome Institute (JGI-PGF)"/>
            <person name="Walter F."/>
            <person name="Albersmeier A."/>
            <person name="Kalinowski J."/>
            <person name="Ruckert C."/>
        </authorList>
    </citation>
    <scope>NUCLEOTIDE SEQUENCE</scope>
    <source>
        <strain evidence="3">CGMCC 1.15763</strain>
    </source>
</reference>
<dbReference type="PANTHER" id="PTHR46401:SF2">
    <property type="entry name" value="GLYCOSYLTRANSFERASE WBBK-RELATED"/>
    <property type="match status" value="1"/>
</dbReference>
<organism evidence="3 4">
    <name type="scientific">Polaribacter pacificus</name>
    <dbReference type="NCBI Taxonomy" id="1775173"/>
    <lineage>
        <taxon>Bacteria</taxon>
        <taxon>Pseudomonadati</taxon>
        <taxon>Bacteroidota</taxon>
        <taxon>Flavobacteriia</taxon>
        <taxon>Flavobacteriales</taxon>
        <taxon>Flavobacteriaceae</taxon>
    </lineage>
</organism>
<gene>
    <name evidence="3" type="ORF">GCM10011416_03310</name>
</gene>
<dbReference type="SUPFAM" id="SSF53756">
    <property type="entry name" value="UDP-Glycosyltransferase/glycogen phosphorylase"/>
    <property type="match status" value="1"/>
</dbReference>
<evidence type="ECO:0000259" key="2">
    <source>
        <dbReference type="Pfam" id="PF00534"/>
    </source>
</evidence>
<evidence type="ECO:0000256" key="1">
    <source>
        <dbReference type="ARBA" id="ARBA00022679"/>
    </source>
</evidence>
<dbReference type="GO" id="GO:0009103">
    <property type="term" value="P:lipopolysaccharide biosynthetic process"/>
    <property type="evidence" value="ECO:0007669"/>
    <property type="project" value="TreeGrafter"/>
</dbReference>
<keyword evidence="1" id="KW-0808">Transferase</keyword>
<dbReference type="GO" id="GO:0016757">
    <property type="term" value="F:glycosyltransferase activity"/>
    <property type="evidence" value="ECO:0007669"/>
    <property type="project" value="InterPro"/>
</dbReference>
<dbReference type="PANTHER" id="PTHR46401">
    <property type="entry name" value="GLYCOSYLTRANSFERASE WBBK-RELATED"/>
    <property type="match status" value="1"/>
</dbReference>
<protein>
    <submittedName>
        <fullName evidence="3">Capsular polysaccharide biosynthesis protein</fullName>
    </submittedName>
</protein>
<dbReference type="RefSeq" id="WP_188597531.1">
    <property type="nucleotide sequence ID" value="NZ_BMJW01000001.1"/>
</dbReference>
<dbReference type="EMBL" id="BMJW01000001">
    <property type="protein sequence ID" value="GGG90068.1"/>
    <property type="molecule type" value="Genomic_DNA"/>
</dbReference>
<accession>A0A917MDB7</accession>
<comment type="caution">
    <text evidence="3">The sequence shown here is derived from an EMBL/GenBank/DDBJ whole genome shotgun (WGS) entry which is preliminary data.</text>
</comment>
<dbReference type="InterPro" id="IPR001296">
    <property type="entry name" value="Glyco_trans_1"/>
</dbReference>
<evidence type="ECO:0000313" key="4">
    <source>
        <dbReference type="Proteomes" id="UP000633278"/>
    </source>
</evidence>
<keyword evidence="4" id="KW-1185">Reference proteome</keyword>
<reference evidence="3" key="2">
    <citation type="submission" date="2020-09" db="EMBL/GenBank/DDBJ databases">
        <authorList>
            <person name="Sun Q."/>
            <person name="Zhou Y."/>
        </authorList>
    </citation>
    <scope>NUCLEOTIDE SEQUENCE</scope>
    <source>
        <strain evidence="3">CGMCC 1.15763</strain>
    </source>
</reference>
<proteinExistence type="predicted"/>
<dbReference type="Gene3D" id="3.40.50.2000">
    <property type="entry name" value="Glycogen Phosphorylase B"/>
    <property type="match status" value="2"/>
</dbReference>
<feature type="domain" description="Glycosyl transferase family 1" evidence="2">
    <location>
        <begin position="183"/>
        <end position="332"/>
    </location>
</feature>
<evidence type="ECO:0000313" key="3">
    <source>
        <dbReference type="EMBL" id="GGG90068.1"/>
    </source>
</evidence>
<sequence length="362" mass="41874">MKKIVISVTNDLATDQRVHRACLSLQELNYEVLLIGQKSAKSSQLKRSYACKHFELVFKKGFFFYAEYNTRLFFYLLFNKADVLLANDLDTLLPNFLVSKLRKSQLVYDSHELFTEVPELIDKPAVKKFWLYLEKYTLPRVQHCYTVAPTIAAHYNNLYKTDFKVIRNLPLTHKKKDTTIKIEANGRKILLYQGSLNIGRGLGLLIETMSLLDNHLLVIAGTGDVELQLKELTRLCKLEDKVLFLGRLSPEELKNITSQAQLGFSLEDDLGLNYRYALPNKIFDYIQAEVPVLISNLPEMSALMQQYQFGEILQERTPTQLAKQIKVVLENDYSIALNKAKKDLVWENEKQHFIAIFENLDR</sequence>